<dbReference type="InterPro" id="IPR035952">
    <property type="entry name" value="Rhomboid-like_sf"/>
</dbReference>
<comment type="caution">
    <text evidence="7">The sequence shown here is derived from an EMBL/GenBank/DDBJ whole genome shotgun (WGS) entry which is preliminary data.</text>
</comment>
<evidence type="ECO:0000313" key="8">
    <source>
        <dbReference type="Proteomes" id="UP000567293"/>
    </source>
</evidence>
<sequence length="247" mass="27869">MGYTRLRYTRSSYFGYLTPGVKWLLIINTAMFLLTYLGGPAVSTQARLLLGLRAEAVVHILMVWQVVTYMFLHAGITHILFNMLALWMFGSMLEQDWGTRRFLKYYFLCGIAAGVCVLVVNVAIGDWYTPTIGASGAIFGLLVAFGVMYPNQTVLMNFLFPIKAKYMVVIYAVIELLMTFGPNTGVSTIAHLGGMLFGYIYLKAGWRPSLGLAEARSAYQQWKLGRAKRKFQVYMRKHGKDRGPRVN</sequence>
<dbReference type="GO" id="GO:0016020">
    <property type="term" value="C:membrane"/>
    <property type="evidence" value="ECO:0007669"/>
    <property type="project" value="UniProtKB-SubCell"/>
</dbReference>
<reference evidence="7" key="1">
    <citation type="submission" date="2020-06" db="EMBL/GenBank/DDBJ databases">
        <title>Legume-microbial interactions unlock mineral nutrients during tropical forest succession.</title>
        <authorList>
            <person name="Epihov D.Z."/>
        </authorList>
    </citation>
    <scope>NUCLEOTIDE SEQUENCE [LARGE SCALE GENOMIC DNA]</scope>
    <source>
        <strain evidence="7">Pan2503</strain>
    </source>
</reference>
<dbReference type="GO" id="GO:0004252">
    <property type="term" value="F:serine-type endopeptidase activity"/>
    <property type="evidence" value="ECO:0007669"/>
    <property type="project" value="InterPro"/>
</dbReference>
<dbReference type="SUPFAM" id="SSF144091">
    <property type="entry name" value="Rhomboid-like"/>
    <property type="match status" value="1"/>
</dbReference>
<protein>
    <submittedName>
        <fullName evidence="7">Rhomboid family intramembrane serine protease</fullName>
    </submittedName>
</protein>
<keyword evidence="4 5" id="KW-0472">Membrane</keyword>
<organism evidence="7 8">
    <name type="scientific">Candidatus Acidiferrum panamense</name>
    <dbReference type="NCBI Taxonomy" id="2741543"/>
    <lineage>
        <taxon>Bacteria</taxon>
        <taxon>Pseudomonadati</taxon>
        <taxon>Acidobacteriota</taxon>
        <taxon>Terriglobia</taxon>
        <taxon>Candidatus Acidiferrales</taxon>
        <taxon>Candidatus Acidiferrum</taxon>
    </lineage>
</organism>
<dbReference type="Gene3D" id="1.20.1540.10">
    <property type="entry name" value="Rhomboid-like"/>
    <property type="match status" value="1"/>
</dbReference>
<dbReference type="SMART" id="SM01160">
    <property type="entry name" value="DUF1751"/>
    <property type="match status" value="1"/>
</dbReference>
<feature type="transmembrane region" description="Helical" evidence="5">
    <location>
        <begin position="20"/>
        <end position="39"/>
    </location>
</feature>
<evidence type="ECO:0000256" key="5">
    <source>
        <dbReference type="SAM" id="Phobius"/>
    </source>
</evidence>
<evidence type="ECO:0000259" key="6">
    <source>
        <dbReference type="Pfam" id="PF01694"/>
    </source>
</evidence>
<feature type="transmembrane region" description="Helical" evidence="5">
    <location>
        <begin position="130"/>
        <end position="147"/>
    </location>
</feature>
<keyword evidence="8" id="KW-1185">Reference proteome</keyword>
<evidence type="ECO:0000256" key="2">
    <source>
        <dbReference type="ARBA" id="ARBA00022692"/>
    </source>
</evidence>
<dbReference type="Pfam" id="PF01694">
    <property type="entry name" value="Rhomboid"/>
    <property type="match status" value="1"/>
</dbReference>
<evidence type="ECO:0000256" key="4">
    <source>
        <dbReference type="ARBA" id="ARBA00023136"/>
    </source>
</evidence>
<evidence type="ECO:0000256" key="3">
    <source>
        <dbReference type="ARBA" id="ARBA00022989"/>
    </source>
</evidence>
<keyword evidence="7" id="KW-0645">Protease</keyword>
<gene>
    <name evidence="7" type="ORF">HRJ53_03550</name>
</gene>
<proteinExistence type="predicted"/>
<feature type="transmembrane region" description="Helical" evidence="5">
    <location>
        <begin position="70"/>
        <end position="93"/>
    </location>
</feature>
<feature type="domain" description="Peptidase S54 rhomboid" evidence="6">
    <location>
        <begin position="62"/>
        <end position="202"/>
    </location>
</feature>
<accession>A0A7V8NMH6</accession>
<evidence type="ECO:0000313" key="7">
    <source>
        <dbReference type="EMBL" id="MBA0084049.1"/>
    </source>
</evidence>
<dbReference type="AlphaFoldDB" id="A0A7V8NMH6"/>
<keyword evidence="2 5" id="KW-0812">Transmembrane</keyword>
<dbReference type="PANTHER" id="PTHR43066">
    <property type="entry name" value="RHOMBOID-RELATED PROTEIN"/>
    <property type="match status" value="1"/>
</dbReference>
<keyword evidence="3 5" id="KW-1133">Transmembrane helix</keyword>
<comment type="subcellular location">
    <subcellularLocation>
        <location evidence="1">Membrane</location>
        <topology evidence="1">Multi-pass membrane protein</topology>
    </subcellularLocation>
</comment>
<dbReference type="EMBL" id="JACDQQ010000346">
    <property type="protein sequence ID" value="MBA0084049.1"/>
    <property type="molecule type" value="Genomic_DNA"/>
</dbReference>
<evidence type="ECO:0000256" key="1">
    <source>
        <dbReference type="ARBA" id="ARBA00004141"/>
    </source>
</evidence>
<keyword evidence="7" id="KW-0378">Hydrolase</keyword>
<dbReference type="GO" id="GO:0006508">
    <property type="term" value="P:proteolysis"/>
    <property type="evidence" value="ECO:0007669"/>
    <property type="project" value="UniProtKB-KW"/>
</dbReference>
<dbReference type="InterPro" id="IPR022764">
    <property type="entry name" value="Peptidase_S54_rhomboid_dom"/>
</dbReference>
<name>A0A7V8NMH6_9BACT</name>
<feature type="transmembrane region" description="Helical" evidence="5">
    <location>
        <begin position="105"/>
        <end position="124"/>
    </location>
</feature>
<dbReference type="PANTHER" id="PTHR43066:SF11">
    <property type="entry name" value="PEPTIDASE S54 RHOMBOID DOMAIN-CONTAINING PROTEIN"/>
    <property type="match status" value="1"/>
</dbReference>
<dbReference type="Proteomes" id="UP000567293">
    <property type="component" value="Unassembled WGS sequence"/>
</dbReference>